<sequence length="225" mass="26369">MLSIWPLLLILTTVTAKIDVAQEKASELHVSQPKVKDAAEHVDHRKVYTELFKLRRREHSGAIESIKKIDFQKRRPFLEEVLTSVSKILLECREKLERIQHAATDPFPHDSETLRDLLSKVVENTAFFSDLSLHFSQFFEKKLAKDRKLKTTVVWAFNYAKDTGLLDPETLDRVNLMAQQHEIVQRSPELEEIEREAYEEMKRKKSREGEREKASEKKRPRTSCK</sequence>
<evidence type="ECO:0000256" key="2">
    <source>
        <dbReference type="SAM" id="SignalP"/>
    </source>
</evidence>
<dbReference type="PANTHER" id="PTHR14735">
    <property type="entry name" value="COILED-COIL DOMAIN-CONTAINING PROTEIN 134"/>
    <property type="match status" value="1"/>
</dbReference>
<evidence type="ECO:0000313" key="4">
    <source>
        <dbReference type="Proteomes" id="UP000835052"/>
    </source>
</evidence>
<accession>A0A8S1GSN3</accession>
<dbReference type="InterPro" id="IPR026321">
    <property type="entry name" value="CC134"/>
</dbReference>
<gene>
    <name evidence="3" type="ORF">CAUJ_LOCUS1813</name>
</gene>
<dbReference type="AlphaFoldDB" id="A0A8S1GSN3"/>
<keyword evidence="4" id="KW-1185">Reference proteome</keyword>
<dbReference type="PANTHER" id="PTHR14735:SF1">
    <property type="entry name" value="COILED-COIL DOMAIN-CONTAINING PROTEIN 134"/>
    <property type="match status" value="1"/>
</dbReference>
<feature type="region of interest" description="Disordered" evidence="1">
    <location>
        <begin position="186"/>
        <end position="225"/>
    </location>
</feature>
<reference evidence="3" key="1">
    <citation type="submission" date="2020-10" db="EMBL/GenBank/DDBJ databases">
        <authorList>
            <person name="Kikuchi T."/>
        </authorList>
    </citation>
    <scope>NUCLEOTIDE SEQUENCE</scope>
    <source>
        <strain evidence="3">NKZ352</strain>
    </source>
</reference>
<protein>
    <submittedName>
        <fullName evidence="3">Uncharacterized protein</fullName>
    </submittedName>
</protein>
<keyword evidence="2" id="KW-0732">Signal</keyword>
<dbReference type="Proteomes" id="UP000835052">
    <property type="component" value="Unassembled WGS sequence"/>
</dbReference>
<feature type="chain" id="PRO_5035781919" evidence="2">
    <location>
        <begin position="17"/>
        <end position="225"/>
    </location>
</feature>
<name>A0A8S1GSN3_9PELO</name>
<dbReference type="EMBL" id="CAJGYM010000003">
    <property type="protein sequence ID" value="CAD6185894.1"/>
    <property type="molecule type" value="Genomic_DNA"/>
</dbReference>
<comment type="caution">
    <text evidence="3">The sequence shown here is derived from an EMBL/GenBank/DDBJ whole genome shotgun (WGS) entry which is preliminary data.</text>
</comment>
<evidence type="ECO:0000313" key="3">
    <source>
        <dbReference type="EMBL" id="CAD6185894.1"/>
    </source>
</evidence>
<dbReference type="Pfam" id="PF15002">
    <property type="entry name" value="ERK-JNK_inhib"/>
    <property type="match status" value="1"/>
</dbReference>
<proteinExistence type="predicted"/>
<evidence type="ECO:0000256" key="1">
    <source>
        <dbReference type="SAM" id="MobiDB-lite"/>
    </source>
</evidence>
<feature type="compositionally biased region" description="Basic and acidic residues" evidence="1">
    <location>
        <begin position="195"/>
        <end position="217"/>
    </location>
</feature>
<dbReference type="OrthoDB" id="5854099at2759"/>
<organism evidence="3 4">
    <name type="scientific">Caenorhabditis auriculariae</name>
    <dbReference type="NCBI Taxonomy" id="2777116"/>
    <lineage>
        <taxon>Eukaryota</taxon>
        <taxon>Metazoa</taxon>
        <taxon>Ecdysozoa</taxon>
        <taxon>Nematoda</taxon>
        <taxon>Chromadorea</taxon>
        <taxon>Rhabditida</taxon>
        <taxon>Rhabditina</taxon>
        <taxon>Rhabditomorpha</taxon>
        <taxon>Rhabditoidea</taxon>
        <taxon>Rhabditidae</taxon>
        <taxon>Peloderinae</taxon>
        <taxon>Caenorhabditis</taxon>
    </lineage>
</organism>
<feature type="signal peptide" evidence="2">
    <location>
        <begin position="1"/>
        <end position="16"/>
    </location>
</feature>